<dbReference type="RefSeq" id="WP_091646250.1">
    <property type="nucleotide sequence ID" value="NZ_FOEG01000013.1"/>
</dbReference>
<name>A0A1H8VLI7_9GAMM</name>
<dbReference type="STRING" id="406100.SAMN04488052_11368"/>
<gene>
    <name evidence="2" type="ORF">SAMN04488052_11368</name>
</gene>
<feature type="domain" description="DUF2007" evidence="1">
    <location>
        <begin position="1"/>
        <end position="68"/>
    </location>
</feature>
<dbReference type="AlphaFoldDB" id="A0A1H8VLI7"/>
<organism evidence="2 3">
    <name type="scientific">Aquisalimonas asiatica</name>
    <dbReference type="NCBI Taxonomy" id="406100"/>
    <lineage>
        <taxon>Bacteria</taxon>
        <taxon>Pseudomonadati</taxon>
        <taxon>Pseudomonadota</taxon>
        <taxon>Gammaproteobacteria</taxon>
        <taxon>Chromatiales</taxon>
        <taxon>Ectothiorhodospiraceae</taxon>
        <taxon>Aquisalimonas</taxon>
    </lineage>
</organism>
<reference evidence="2 3" key="1">
    <citation type="submission" date="2016-10" db="EMBL/GenBank/DDBJ databases">
        <authorList>
            <person name="de Groot N.N."/>
        </authorList>
    </citation>
    <scope>NUCLEOTIDE SEQUENCE [LARGE SCALE GENOMIC DNA]</scope>
    <source>
        <strain evidence="2 3">CGMCC 1.6291</strain>
    </source>
</reference>
<evidence type="ECO:0000313" key="2">
    <source>
        <dbReference type="EMBL" id="SEP16249.1"/>
    </source>
</evidence>
<evidence type="ECO:0000259" key="1">
    <source>
        <dbReference type="Pfam" id="PF09413"/>
    </source>
</evidence>
<sequence length="107" mass="11896">MKRVYSAHSPLMVGHVRNLLETEGIRCVTRNMGLAGAAGELPPTAVWPELWVEREIDYERAERIVAEALDDTPATGRNWRCSGCGEVLEPQFAQCWNCGGRKPENNG</sequence>
<keyword evidence="3" id="KW-1185">Reference proteome</keyword>
<proteinExistence type="predicted"/>
<dbReference type="EMBL" id="FOEG01000013">
    <property type="protein sequence ID" value="SEP16249.1"/>
    <property type="molecule type" value="Genomic_DNA"/>
</dbReference>
<accession>A0A1H8VLI7</accession>
<dbReference type="Proteomes" id="UP000199657">
    <property type="component" value="Unassembled WGS sequence"/>
</dbReference>
<dbReference type="Pfam" id="PF09413">
    <property type="entry name" value="DUF2007"/>
    <property type="match status" value="1"/>
</dbReference>
<dbReference type="InterPro" id="IPR018551">
    <property type="entry name" value="DUF2007"/>
</dbReference>
<dbReference type="OrthoDB" id="9814654at2"/>
<evidence type="ECO:0000313" key="3">
    <source>
        <dbReference type="Proteomes" id="UP000199657"/>
    </source>
</evidence>
<protein>
    <submittedName>
        <fullName evidence="2">Putative signal transducing protein</fullName>
    </submittedName>
</protein>